<keyword evidence="1" id="KW-1133">Transmembrane helix</keyword>
<dbReference type="Pfam" id="PF07811">
    <property type="entry name" value="TadE"/>
    <property type="match status" value="1"/>
</dbReference>
<dbReference type="Proteomes" id="UP000466966">
    <property type="component" value="Unassembled WGS sequence"/>
</dbReference>
<organism evidence="3 4">
    <name type="scientific">Alteraurantiacibacter buctensis</name>
    <dbReference type="NCBI Taxonomy" id="1503981"/>
    <lineage>
        <taxon>Bacteria</taxon>
        <taxon>Pseudomonadati</taxon>
        <taxon>Pseudomonadota</taxon>
        <taxon>Alphaproteobacteria</taxon>
        <taxon>Sphingomonadales</taxon>
        <taxon>Erythrobacteraceae</taxon>
        <taxon>Alteraurantiacibacter</taxon>
    </lineage>
</organism>
<sequence length="174" mass="18545">MLTKFQFTRLFKDLRRDEQGAVVVEFAFWVVGFFFVAMIAIDFGFYFVQRTKLNMAVGSVAVAAFNTPGNVDFTNMPSAVRSLGGLSSTTVTVSCNGVANSCTNASRTCACLKQDGTYVTAACGNSCTGTGVTAGSTAGYYMTVRASVIYQPMVIPQAMLSSPAMAQQATVRLQ</sequence>
<dbReference type="AlphaFoldDB" id="A0A844Z4G2"/>
<dbReference type="OrthoDB" id="7427484at2"/>
<keyword evidence="4" id="KW-1185">Reference proteome</keyword>
<proteinExistence type="predicted"/>
<keyword evidence="1" id="KW-0812">Transmembrane</keyword>
<dbReference type="InterPro" id="IPR012495">
    <property type="entry name" value="TadE-like_dom"/>
</dbReference>
<feature type="domain" description="TadE-like" evidence="2">
    <location>
        <begin position="20"/>
        <end position="57"/>
    </location>
</feature>
<evidence type="ECO:0000259" key="2">
    <source>
        <dbReference type="Pfam" id="PF07811"/>
    </source>
</evidence>
<keyword evidence="1" id="KW-0472">Membrane</keyword>
<evidence type="ECO:0000313" key="4">
    <source>
        <dbReference type="Proteomes" id="UP000466966"/>
    </source>
</evidence>
<protein>
    <recommendedName>
        <fullName evidence="2">TadE-like domain-containing protein</fullName>
    </recommendedName>
</protein>
<evidence type="ECO:0000256" key="1">
    <source>
        <dbReference type="SAM" id="Phobius"/>
    </source>
</evidence>
<name>A0A844Z4G2_9SPHN</name>
<feature type="transmembrane region" description="Helical" evidence="1">
    <location>
        <begin position="26"/>
        <end position="48"/>
    </location>
</feature>
<accession>A0A844Z4G2</accession>
<dbReference type="RefSeq" id="WP_160773448.1">
    <property type="nucleotide sequence ID" value="NZ_WTYV01000011.1"/>
</dbReference>
<comment type="caution">
    <text evidence="3">The sequence shown here is derived from an EMBL/GenBank/DDBJ whole genome shotgun (WGS) entry which is preliminary data.</text>
</comment>
<gene>
    <name evidence="3" type="ORF">GRI99_18020</name>
</gene>
<evidence type="ECO:0000313" key="3">
    <source>
        <dbReference type="EMBL" id="MXO73517.1"/>
    </source>
</evidence>
<dbReference type="EMBL" id="WTYV01000011">
    <property type="protein sequence ID" value="MXO73517.1"/>
    <property type="molecule type" value="Genomic_DNA"/>
</dbReference>
<reference evidence="3 4" key="1">
    <citation type="submission" date="2019-12" db="EMBL/GenBank/DDBJ databases">
        <title>Genomic-based taxomic classification of the family Erythrobacteraceae.</title>
        <authorList>
            <person name="Xu L."/>
        </authorList>
    </citation>
    <scope>NUCLEOTIDE SEQUENCE [LARGE SCALE GENOMIC DNA]</scope>
    <source>
        <strain evidence="3 4">M0322</strain>
    </source>
</reference>